<evidence type="ECO:0000313" key="4">
    <source>
        <dbReference type="Proteomes" id="UP000760480"/>
    </source>
</evidence>
<gene>
    <name evidence="3" type="ORF">E4P82_09510</name>
</gene>
<comment type="caution">
    <text evidence="3">The sequence shown here is derived from an EMBL/GenBank/DDBJ whole genome shotgun (WGS) entry which is preliminary data.</text>
</comment>
<dbReference type="InterPro" id="IPR011006">
    <property type="entry name" value="CheY-like_superfamily"/>
</dbReference>
<sequence>MLVVDDEPNNVKLISAMLFKEHFDIITAYDGKATLDVVNSRKN</sequence>
<dbReference type="EMBL" id="SPMZ01000026">
    <property type="protein sequence ID" value="NMQ19409.1"/>
    <property type="molecule type" value="Genomic_DNA"/>
</dbReference>
<organism evidence="3 4">
    <name type="scientific">Candidatus Competibacter phosphatis</name>
    <dbReference type="NCBI Taxonomy" id="221280"/>
    <lineage>
        <taxon>Bacteria</taxon>
        <taxon>Pseudomonadati</taxon>
        <taxon>Pseudomonadota</taxon>
        <taxon>Gammaproteobacteria</taxon>
        <taxon>Candidatus Competibacteraceae</taxon>
        <taxon>Candidatus Competibacter</taxon>
    </lineage>
</organism>
<dbReference type="PROSITE" id="PS50110">
    <property type="entry name" value="RESPONSE_REGULATORY"/>
    <property type="match status" value="1"/>
</dbReference>
<feature type="domain" description="Response regulatory" evidence="2">
    <location>
        <begin position="1"/>
        <end position="43"/>
    </location>
</feature>
<proteinExistence type="predicted"/>
<evidence type="ECO:0000313" key="3">
    <source>
        <dbReference type="EMBL" id="NMQ19409.1"/>
    </source>
</evidence>
<keyword evidence="4" id="KW-1185">Reference proteome</keyword>
<reference evidence="3 4" key="1">
    <citation type="submission" date="2019-03" db="EMBL/GenBank/DDBJ databases">
        <title>Metabolic reconstructions from genomes of highly enriched 'Candidatus Accumulibacter' and 'Candidatus Competibacter' bioreactor populations.</title>
        <authorList>
            <person name="Annavajhala M.K."/>
            <person name="Welles L."/>
            <person name="Abbas B."/>
            <person name="Sorokin D."/>
            <person name="Park H."/>
            <person name="Van Loosdrecht M."/>
            <person name="Chandran K."/>
        </authorList>
    </citation>
    <scope>NUCLEOTIDE SEQUENCE [LARGE SCALE GENOMIC DNA]</scope>
    <source>
        <strain evidence="3 4">SBR_G</strain>
    </source>
</reference>
<dbReference type="SUPFAM" id="SSF52172">
    <property type="entry name" value="CheY-like"/>
    <property type="match status" value="1"/>
</dbReference>
<dbReference type="Proteomes" id="UP000760480">
    <property type="component" value="Unassembled WGS sequence"/>
</dbReference>
<protein>
    <submittedName>
        <fullName evidence="3">Response regulator</fullName>
    </submittedName>
</protein>
<dbReference type="Gene3D" id="3.40.50.2300">
    <property type="match status" value="1"/>
</dbReference>
<name>A0ABX1TMX2_9GAMM</name>
<dbReference type="InterPro" id="IPR001789">
    <property type="entry name" value="Sig_transdc_resp-reg_receiver"/>
</dbReference>
<comment type="caution">
    <text evidence="1">Lacks conserved residue(s) required for the propagation of feature annotation.</text>
</comment>
<accession>A0ABX1TMX2</accession>
<evidence type="ECO:0000256" key="1">
    <source>
        <dbReference type="PROSITE-ProRule" id="PRU00169"/>
    </source>
</evidence>
<evidence type="ECO:0000259" key="2">
    <source>
        <dbReference type="PROSITE" id="PS50110"/>
    </source>
</evidence>